<evidence type="ECO:0000313" key="3">
    <source>
        <dbReference type="EMBL" id="KAF3438518.1"/>
    </source>
</evidence>
<feature type="chain" id="PRO_5035433015" evidence="2">
    <location>
        <begin position="35"/>
        <end position="544"/>
    </location>
</feature>
<dbReference type="EMBL" id="VOIH02000009">
    <property type="protein sequence ID" value="KAF3438518.1"/>
    <property type="molecule type" value="Genomic_DNA"/>
</dbReference>
<proteinExistence type="predicted"/>
<sequence>MHCVRTPLSADATVVLGLHLCWMLSLHLTGMSDSSSSDKEAYKYVESGVEYSDDTSNGEFTQDVNNKDSPTQNIRGNPQGKLCFKEVLHLGHLSGCQALVHLAPPAQLPSLDAFAIQTPEGSSSFILMSVHGIYGVVATNCYGTATLIESEEMNKEKVKELEDTVVQLEEKGAKSIETKIVQQLNACLSQIEHKYPDIDLLWVYEINTGDTSVGDIGIPTLTYIITSVPYAKENGVSPFDVFTSSYMPRAFETARYRIRSSPIRALKRKGGELSALKNGRHLSIALETNLLSVATLPVSFRSYEIHLEPPLSNEILPKLGRNWVSPSFKGGSTEILMEILVGFSQDRTHPKYGLVSLSVLMKKSQDSKGTLDASGLWKGALDTTLGKVSKLHLAFNFTRGIQRGKKNGVSQTNKEKKKRRFLDGLRNAIATSVSRVMHPTFQSLRDVALEVEQQLWMRGSKRRSFERTFSGLVRGLMDVFIMDSLGISERIVLFLFTAAQEPLSLVLVEGKVLRLGQEVHLQVEHSLHLFVGVVVHEDNLRVKE</sequence>
<reference evidence="3" key="1">
    <citation type="submission" date="2020-03" db="EMBL/GenBank/DDBJ databases">
        <title>A high-quality chromosome-level genome assembly of a woody plant with both climbing and erect habits, Rhamnella rubrinervis.</title>
        <authorList>
            <person name="Lu Z."/>
            <person name="Yang Y."/>
            <person name="Zhu X."/>
            <person name="Sun Y."/>
        </authorList>
    </citation>
    <scope>NUCLEOTIDE SEQUENCE</scope>
    <source>
        <strain evidence="3">BYM</strain>
        <tissue evidence="3">Leaf</tissue>
    </source>
</reference>
<keyword evidence="1" id="KW-0175">Coiled coil</keyword>
<keyword evidence="2" id="KW-0732">Signal</keyword>
<dbReference type="Proteomes" id="UP000796880">
    <property type="component" value="Unassembled WGS sequence"/>
</dbReference>
<evidence type="ECO:0000313" key="4">
    <source>
        <dbReference type="Proteomes" id="UP000796880"/>
    </source>
</evidence>
<feature type="coiled-coil region" evidence="1">
    <location>
        <begin position="151"/>
        <end position="178"/>
    </location>
</feature>
<keyword evidence="4" id="KW-1185">Reference proteome</keyword>
<evidence type="ECO:0000256" key="2">
    <source>
        <dbReference type="SAM" id="SignalP"/>
    </source>
</evidence>
<protein>
    <submittedName>
        <fullName evidence="3">Uncharacterized protein</fullName>
    </submittedName>
</protein>
<comment type="caution">
    <text evidence="3">The sequence shown here is derived from an EMBL/GenBank/DDBJ whole genome shotgun (WGS) entry which is preliminary data.</text>
</comment>
<gene>
    <name evidence="3" type="ORF">FNV43_RR21280</name>
</gene>
<evidence type="ECO:0000256" key="1">
    <source>
        <dbReference type="SAM" id="Coils"/>
    </source>
</evidence>
<feature type="signal peptide" evidence="2">
    <location>
        <begin position="1"/>
        <end position="34"/>
    </location>
</feature>
<name>A0A8K0E0G0_9ROSA</name>
<organism evidence="3 4">
    <name type="scientific">Rhamnella rubrinervis</name>
    <dbReference type="NCBI Taxonomy" id="2594499"/>
    <lineage>
        <taxon>Eukaryota</taxon>
        <taxon>Viridiplantae</taxon>
        <taxon>Streptophyta</taxon>
        <taxon>Embryophyta</taxon>
        <taxon>Tracheophyta</taxon>
        <taxon>Spermatophyta</taxon>
        <taxon>Magnoliopsida</taxon>
        <taxon>eudicotyledons</taxon>
        <taxon>Gunneridae</taxon>
        <taxon>Pentapetalae</taxon>
        <taxon>rosids</taxon>
        <taxon>fabids</taxon>
        <taxon>Rosales</taxon>
        <taxon>Rhamnaceae</taxon>
        <taxon>rhamnoid group</taxon>
        <taxon>Rhamneae</taxon>
        <taxon>Rhamnella</taxon>
    </lineage>
</organism>
<accession>A0A8K0E0G0</accession>
<dbReference type="AlphaFoldDB" id="A0A8K0E0G0"/>